<evidence type="ECO:0000256" key="3">
    <source>
        <dbReference type="ARBA" id="ARBA00007726"/>
    </source>
</evidence>
<dbReference type="PANTHER" id="PTHR12604">
    <property type="entry name" value="KU AUTOANTIGEN DNA HELICASE"/>
    <property type="match status" value="1"/>
</dbReference>
<dbReference type="EC" id="3.6.4.12" evidence="4"/>
<keyword evidence="7" id="KW-0547">Nucleotide-binding</keyword>
<dbReference type="Gene3D" id="2.40.290.10">
    <property type="match status" value="1"/>
</dbReference>
<dbReference type="SUPFAM" id="SSF101420">
    <property type="entry name" value="C-terminal domain of Ku80"/>
    <property type="match status" value="1"/>
</dbReference>
<evidence type="ECO:0000256" key="9">
    <source>
        <dbReference type="ARBA" id="ARBA00022801"/>
    </source>
</evidence>
<evidence type="ECO:0000256" key="13">
    <source>
        <dbReference type="ARBA" id="ARBA00023125"/>
    </source>
</evidence>
<dbReference type="SUPFAM" id="SSF100939">
    <property type="entry name" value="SPOC domain-like"/>
    <property type="match status" value="1"/>
</dbReference>
<organism evidence="22 23">
    <name type="scientific">Hyphodiscus hymeniophilus</name>
    <dbReference type="NCBI Taxonomy" id="353542"/>
    <lineage>
        <taxon>Eukaryota</taxon>
        <taxon>Fungi</taxon>
        <taxon>Dikarya</taxon>
        <taxon>Ascomycota</taxon>
        <taxon>Pezizomycotina</taxon>
        <taxon>Leotiomycetes</taxon>
        <taxon>Helotiales</taxon>
        <taxon>Hyphodiscaceae</taxon>
        <taxon>Hyphodiscus</taxon>
    </lineage>
</organism>
<evidence type="ECO:0000256" key="4">
    <source>
        <dbReference type="ARBA" id="ARBA00012551"/>
    </source>
</evidence>
<dbReference type="InterPro" id="IPR036465">
    <property type="entry name" value="vWFA_dom_sf"/>
</dbReference>
<dbReference type="Pfam" id="PF03731">
    <property type="entry name" value="Ku_N"/>
    <property type="match status" value="1"/>
</dbReference>
<keyword evidence="8" id="KW-0227">DNA damage</keyword>
<dbReference type="GO" id="GO:0005524">
    <property type="term" value="F:ATP binding"/>
    <property type="evidence" value="ECO:0007669"/>
    <property type="project" value="UniProtKB-KW"/>
</dbReference>
<dbReference type="Gene3D" id="3.40.50.410">
    <property type="entry name" value="von Willebrand factor, type A domain"/>
    <property type="match status" value="1"/>
</dbReference>
<reference evidence="22" key="1">
    <citation type="submission" date="2019-07" db="EMBL/GenBank/DDBJ databases">
        <title>Hyphodiscus hymeniophilus genome sequencing and assembly.</title>
        <authorList>
            <person name="Kramer G."/>
            <person name="Nodwell J."/>
        </authorList>
    </citation>
    <scope>NUCLEOTIDE SEQUENCE</scope>
    <source>
        <strain evidence="22">ATCC 34498</strain>
    </source>
</reference>
<evidence type="ECO:0000256" key="19">
    <source>
        <dbReference type="ARBA" id="ARBA00047995"/>
    </source>
</evidence>
<evidence type="ECO:0000259" key="21">
    <source>
        <dbReference type="SMART" id="SM00559"/>
    </source>
</evidence>
<dbReference type="InterPro" id="IPR036494">
    <property type="entry name" value="Ku_C_sf"/>
</dbReference>
<dbReference type="InterPro" id="IPR016194">
    <property type="entry name" value="SPOC-like_C_dom_sf"/>
</dbReference>
<dbReference type="InterPro" id="IPR006164">
    <property type="entry name" value="DNA_bd_Ku70/Ku80"/>
</dbReference>
<evidence type="ECO:0000256" key="17">
    <source>
        <dbReference type="ARBA" id="ARBA00024890"/>
    </source>
</evidence>
<evidence type="ECO:0000256" key="15">
    <source>
        <dbReference type="ARBA" id="ARBA00023204"/>
    </source>
</evidence>
<evidence type="ECO:0000313" key="23">
    <source>
        <dbReference type="Proteomes" id="UP000785200"/>
    </source>
</evidence>
<evidence type="ECO:0000256" key="20">
    <source>
        <dbReference type="SAM" id="MobiDB-lite"/>
    </source>
</evidence>
<evidence type="ECO:0000256" key="7">
    <source>
        <dbReference type="ARBA" id="ARBA00022741"/>
    </source>
</evidence>
<evidence type="ECO:0000313" key="22">
    <source>
        <dbReference type="EMBL" id="KAG0647032.1"/>
    </source>
</evidence>
<feature type="domain" description="Ku" evidence="21">
    <location>
        <begin position="293"/>
        <end position="436"/>
    </location>
</feature>
<keyword evidence="15" id="KW-0234">DNA repair</keyword>
<comment type="caution">
    <text evidence="22">The sequence shown here is derived from an EMBL/GenBank/DDBJ whole genome shotgun (WGS) entry which is preliminary data.</text>
</comment>
<dbReference type="GO" id="GO:0003690">
    <property type="term" value="F:double-stranded DNA binding"/>
    <property type="evidence" value="ECO:0007669"/>
    <property type="project" value="TreeGrafter"/>
</dbReference>
<dbReference type="GO" id="GO:0042162">
    <property type="term" value="F:telomeric DNA binding"/>
    <property type="evidence" value="ECO:0007669"/>
    <property type="project" value="InterPro"/>
</dbReference>
<protein>
    <recommendedName>
        <fullName evidence="5">ATP-dependent DNA helicase II subunit 2</fullName>
        <ecNumber evidence="4">3.6.4.12</ecNumber>
    </recommendedName>
    <alternativeName>
        <fullName evidence="18">ATP-dependent DNA helicase II subunit Ku80</fullName>
    </alternativeName>
</protein>
<evidence type="ECO:0000256" key="8">
    <source>
        <dbReference type="ARBA" id="ARBA00022763"/>
    </source>
</evidence>
<keyword evidence="16" id="KW-0539">Nucleus</keyword>
<dbReference type="InterPro" id="IPR014893">
    <property type="entry name" value="Ku_PK_bind"/>
</dbReference>
<evidence type="ECO:0000256" key="14">
    <source>
        <dbReference type="ARBA" id="ARBA00023172"/>
    </source>
</evidence>
<keyword evidence="10 22" id="KW-0347">Helicase</keyword>
<keyword evidence="14" id="KW-0233">DNA recombination</keyword>
<name>A0A9P6VFT9_9HELO</name>
<dbReference type="GO" id="GO:0003684">
    <property type="term" value="F:damaged DNA binding"/>
    <property type="evidence" value="ECO:0007669"/>
    <property type="project" value="InterPro"/>
</dbReference>
<dbReference type="Proteomes" id="UP000785200">
    <property type="component" value="Unassembled WGS sequence"/>
</dbReference>
<evidence type="ECO:0000256" key="2">
    <source>
        <dbReference type="ARBA" id="ARBA00004574"/>
    </source>
</evidence>
<keyword evidence="12" id="KW-0779">Telomere</keyword>
<sequence>MAAKEATVYIVDLGASTADCHSGRIESDLDFGMRYVWEKIAITLSNNRASDRVGVIGFRTDQTAHQLDAEEYPNISIIKPCESIKMSHLKELHRDIKPSETNDGDAVSAIVVAIDHIQQATALKDGKPGKYKRTIVLLTDGQGHMDPDGLDESGGIDFDDKEYGFKEEDKSEIKVFAEAIEYLSMPQVKPTRPYSCFQGKLSLGNWKEYEETALYIDVNRYFKTKQKKPESASTVVSRPTKGAMSGQSSSHTIGGDLEMDDAPAFNGDMAAVKNDRVYTVKAAEDDSTAENGKLTVDRDELAKGYAYGSSAVAISEAEQNIVKLETFAEFTIIGFIPWDKYERYLNMGESCITVADSTNDKARLALSSLIHSLHELESYAVARLCRPVRKGSEEGKDPEIILLAPIIDNEIEALVDVPLPFAEDVRLYKFPPLDRVITTSGAVVKTHRNLPNDDLVEAMSDYVDSMDLSKFGKNEYGKPTEYMPIEDTYSPVLHRINQAVRRRATHPEETNVGDPADVLIKYSHPPQDLVEKAASALDALKQAADVKQVPPKVKGKGKREAIKPLSDLKIDLLLNSRRREKISPDNSIAEFRQMLDHADGTDNAGLLRDAAKQMGDIIVELIQRHAVGTSAGTTEEQAVENMTVMRDAMIEYEEPELYNKFIRPLKRDLLSGKMGENRTRLWFKVKSAKLGLIDDGTSEKSPVSAEQAAEFLGSKAAELPTRSK</sequence>
<dbReference type="SUPFAM" id="SSF53300">
    <property type="entry name" value="vWA-like"/>
    <property type="match status" value="1"/>
</dbReference>
<evidence type="ECO:0000256" key="16">
    <source>
        <dbReference type="ARBA" id="ARBA00023242"/>
    </source>
</evidence>
<keyword evidence="9" id="KW-0378">Hydrolase</keyword>
<evidence type="ECO:0000256" key="5">
    <source>
        <dbReference type="ARBA" id="ARBA00021792"/>
    </source>
</evidence>
<evidence type="ECO:0000256" key="6">
    <source>
        <dbReference type="ARBA" id="ARBA00022454"/>
    </source>
</evidence>
<dbReference type="GO" id="GO:0003678">
    <property type="term" value="F:DNA helicase activity"/>
    <property type="evidence" value="ECO:0007669"/>
    <property type="project" value="UniProtKB-EC"/>
</dbReference>
<evidence type="ECO:0000256" key="12">
    <source>
        <dbReference type="ARBA" id="ARBA00022895"/>
    </source>
</evidence>
<keyword evidence="23" id="KW-1185">Reference proteome</keyword>
<accession>A0A9P6VFT9</accession>
<dbReference type="EMBL" id="VNKQ01000014">
    <property type="protein sequence ID" value="KAG0647032.1"/>
    <property type="molecule type" value="Genomic_DNA"/>
</dbReference>
<keyword evidence="6" id="KW-0158">Chromosome</keyword>
<keyword evidence="13" id="KW-0238">DNA-binding</keyword>
<dbReference type="Gene3D" id="1.10.1600.10">
    <property type="match status" value="1"/>
</dbReference>
<comment type="subcellular location">
    <subcellularLocation>
        <location evidence="2">Chromosome</location>
        <location evidence="2">Telomere</location>
    </subcellularLocation>
    <subcellularLocation>
        <location evidence="1">Nucleus</location>
    </subcellularLocation>
</comment>
<dbReference type="GO" id="GO:0000781">
    <property type="term" value="C:chromosome, telomeric region"/>
    <property type="evidence" value="ECO:0007669"/>
    <property type="project" value="UniProtKB-SubCell"/>
</dbReference>
<comment type="function">
    <text evidence="17">Single-stranded DNA-dependent ATP-dependent helicase. Involved in non-homologous end joining (NHEJ) DNA double strand break repair. DNA-binding is sequence-independent but has a high affinity to nicks in double-stranded DNA and to the ends of duplex DNA. Binds to naturally occurring chromosomal ends, and therefore provides chromosomal end protection. Required also for telomere recombination to repair telomeric ends in the absence of telomerase. KU70, of the KU70/KU80 heterodimer, binds to the stem loop of TLC1, the RNA component of telomerase. Involved in telomere maintenance. Interacts with telomeric repeats and subtelomeric sequences thereby controlling telomere length and protecting against subtelomeric rearrangement. Maintains telomeric chromatin, which is involved in silencing the expression of genes located at the telomere. Required for mating-type switching.</text>
</comment>
<comment type="catalytic activity">
    <reaction evidence="19">
        <text>ATP + H2O = ADP + phosphate + H(+)</text>
        <dbReference type="Rhea" id="RHEA:13065"/>
        <dbReference type="ChEBI" id="CHEBI:15377"/>
        <dbReference type="ChEBI" id="CHEBI:15378"/>
        <dbReference type="ChEBI" id="CHEBI:30616"/>
        <dbReference type="ChEBI" id="CHEBI:43474"/>
        <dbReference type="ChEBI" id="CHEBI:456216"/>
        <dbReference type="EC" id="3.6.4.12"/>
    </reaction>
</comment>
<dbReference type="CDD" id="cd00873">
    <property type="entry name" value="KU80"/>
    <property type="match status" value="1"/>
</dbReference>
<feature type="region of interest" description="Disordered" evidence="20">
    <location>
        <begin position="228"/>
        <end position="255"/>
    </location>
</feature>
<dbReference type="AlphaFoldDB" id="A0A9P6VFT9"/>
<dbReference type="PANTHER" id="PTHR12604:SF4">
    <property type="entry name" value="X-RAY REPAIR CROSS-COMPLEMENTING PROTEIN 5"/>
    <property type="match status" value="1"/>
</dbReference>
<dbReference type="GO" id="GO:0016787">
    <property type="term" value="F:hydrolase activity"/>
    <property type="evidence" value="ECO:0007669"/>
    <property type="project" value="UniProtKB-KW"/>
</dbReference>
<evidence type="ECO:0000256" key="10">
    <source>
        <dbReference type="ARBA" id="ARBA00022806"/>
    </source>
</evidence>
<dbReference type="InterPro" id="IPR024193">
    <property type="entry name" value="Ku80"/>
</dbReference>
<dbReference type="GO" id="GO:0006303">
    <property type="term" value="P:double-strand break repair via nonhomologous end joining"/>
    <property type="evidence" value="ECO:0007669"/>
    <property type="project" value="InterPro"/>
</dbReference>
<dbReference type="GO" id="GO:0006310">
    <property type="term" value="P:DNA recombination"/>
    <property type="evidence" value="ECO:0007669"/>
    <property type="project" value="UniProtKB-KW"/>
</dbReference>
<dbReference type="OrthoDB" id="30826at2759"/>
<proteinExistence type="inferred from homology"/>
<dbReference type="Pfam" id="PF08785">
    <property type="entry name" value="Ku_PK_bind"/>
    <property type="match status" value="1"/>
</dbReference>
<evidence type="ECO:0000256" key="1">
    <source>
        <dbReference type="ARBA" id="ARBA00004123"/>
    </source>
</evidence>
<comment type="similarity">
    <text evidence="3">Belongs to the ku80 family.</text>
</comment>
<dbReference type="Pfam" id="PF02735">
    <property type="entry name" value="Ku"/>
    <property type="match status" value="1"/>
</dbReference>
<dbReference type="GO" id="GO:0043564">
    <property type="term" value="C:Ku70:Ku80 complex"/>
    <property type="evidence" value="ECO:0007669"/>
    <property type="project" value="InterPro"/>
</dbReference>
<dbReference type="SMART" id="SM00559">
    <property type="entry name" value="Ku78"/>
    <property type="match status" value="1"/>
</dbReference>
<dbReference type="FunFam" id="1.10.1600.10:FF:000002">
    <property type="entry name" value="X-ray repair cross-complementing protein 5"/>
    <property type="match status" value="1"/>
</dbReference>
<keyword evidence="11" id="KW-0067">ATP-binding</keyword>
<evidence type="ECO:0000256" key="11">
    <source>
        <dbReference type="ARBA" id="ARBA00022840"/>
    </source>
</evidence>
<evidence type="ECO:0000256" key="18">
    <source>
        <dbReference type="ARBA" id="ARBA00031847"/>
    </source>
</evidence>
<gene>
    <name evidence="22" type="ORF">D0Z07_6256</name>
</gene>
<dbReference type="InterPro" id="IPR005161">
    <property type="entry name" value="Ku_N"/>
</dbReference>
<dbReference type="GO" id="GO:0000723">
    <property type="term" value="P:telomere maintenance"/>
    <property type="evidence" value="ECO:0007669"/>
    <property type="project" value="InterPro"/>
</dbReference>
<dbReference type="Gene3D" id="1.25.40.240">
    <property type="entry name" value="Ku, C-terminal domain"/>
    <property type="match status" value="1"/>
</dbReference>